<evidence type="ECO:0000313" key="2">
    <source>
        <dbReference type="EMBL" id="BES81585.1"/>
    </source>
</evidence>
<gene>
    <name evidence="2" type="ORF">PABY_11520</name>
</gene>
<name>A0ABN6ZMU1_9CREN</name>
<dbReference type="SMART" id="SM00471">
    <property type="entry name" value="HDc"/>
    <property type="match status" value="1"/>
</dbReference>
<dbReference type="Proteomes" id="UP001341135">
    <property type="component" value="Chromosome"/>
</dbReference>
<organism evidence="2 3">
    <name type="scientific">Pyrodictium abyssi</name>
    <dbReference type="NCBI Taxonomy" id="54256"/>
    <lineage>
        <taxon>Archaea</taxon>
        <taxon>Thermoproteota</taxon>
        <taxon>Thermoprotei</taxon>
        <taxon>Desulfurococcales</taxon>
        <taxon>Pyrodictiaceae</taxon>
        <taxon>Pyrodictium</taxon>
    </lineage>
</organism>
<dbReference type="InterPro" id="IPR003607">
    <property type="entry name" value="HD/PDEase_dom"/>
</dbReference>
<dbReference type="EMBL" id="AP028907">
    <property type="protein sequence ID" value="BES81585.1"/>
    <property type="molecule type" value="Genomic_DNA"/>
</dbReference>
<dbReference type="Gene3D" id="1.10.3210.10">
    <property type="entry name" value="Hypothetical protein af1432"/>
    <property type="match status" value="1"/>
</dbReference>
<protein>
    <recommendedName>
        <fullName evidence="1">HD/PDEase domain-containing protein</fullName>
    </recommendedName>
</protein>
<evidence type="ECO:0000259" key="1">
    <source>
        <dbReference type="SMART" id="SM00471"/>
    </source>
</evidence>
<dbReference type="CDD" id="cd00077">
    <property type="entry name" value="HDc"/>
    <property type="match status" value="1"/>
</dbReference>
<feature type="domain" description="HD/PDEase" evidence="1">
    <location>
        <begin position="53"/>
        <end position="225"/>
    </location>
</feature>
<accession>A0ABN6ZMU1</accession>
<sequence length="511" mass="57719">MASVCTGIKSFKDPVHGYVDLCSRVAGVVDTWIVQRLRGIRQTAFAYLVYHGMEHSRFNHSLGSAHLAREVLHFLAGNTRLYYRSAGGPELAGYLLRAEEVFQLAALVHDAGHLPYSHSSEAGIAEARLIYRIKGFDRLPLRHEEYTYSLLPHVAREAEERGVEPVFTGSVAGDLRLILRGSAAGPEAQDLLSECTASILHQLIAGGLDVDRMDYLIRDSLYAGVRYGVFDVDRLIRVLLATPLLREDGEGPGLSRNACRVMVLDKGVSIVESFLLARFYMFSEVYLHRVVEAYNSVYARLFSLMARDGLVCVEQGCELDIPTPQAIAEGREEALETWRMLDDTAMWMLIRRVHRGRAGASEEARRLAGMLVERRHPRVYRVLESRSVWGLYTRYLEEAVAPPWARPLLDELIEMQRENPLVMIRPLRVDLVSLEQLGVYSRQRGAPVELHDAGAEARRELGRLRRFADLGPELGLYRIAVFTTQEHESQAEKAMRILLDLQREQEKAARA</sequence>
<dbReference type="InterPro" id="IPR050135">
    <property type="entry name" value="dGTPase-like"/>
</dbReference>
<dbReference type="PANTHER" id="PTHR11373:SF4">
    <property type="entry name" value="DEOXYNUCLEOSIDE TRIPHOSPHATE TRIPHOSPHOHYDROLASE SAMHD1"/>
    <property type="match status" value="1"/>
</dbReference>
<dbReference type="PANTHER" id="PTHR11373">
    <property type="entry name" value="DEOXYNUCLEOSIDE TRIPHOSPHATE TRIPHOSPHOHYDROLASE"/>
    <property type="match status" value="1"/>
</dbReference>
<dbReference type="RefSeq" id="WP_338252789.1">
    <property type="nucleotide sequence ID" value="NZ_AP028907.1"/>
</dbReference>
<reference evidence="2 3" key="1">
    <citation type="submission" date="2023-09" db="EMBL/GenBank/DDBJ databases">
        <title>Pyrofollis japonicus gen. nov. sp. nov., a novel member of the family Pyrodictiaceae isolated from the Iheya North hydrothermal field.</title>
        <authorList>
            <person name="Miyazaki U."/>
            <person name="Sanari M."/>
            <person name="Tame A."/>
            <person name="Kitajima M."/>
            <person name="Okamoto A."/>
            <person name="Sawayama S."/>
            <person name="Miyazaki J."/>
            <person name="Takai K."/>
            <person name="Nakagawa S."/>
        </authorList>
    </citation>
    <scope>NUCLEOTIDE SEQUENCE [LARGE SCALE GENOMIC DNA]</scope>
    <source>
        <strain evidence="2 3">AV2</strain>
    </source>
</reference>
<proteinExistence type="predicted"/>
<dbReference type="GeneID" id="89289171"/>
<keyword evidence="3" id="KW-1185">Reference proteome</keyword>
<evidence type="ECO:0000313" key="3">
    <source>
        <dbReference type="Proteomes" id="UP001341135"/>
    </source>
</evidence>
<dbReference type="SUPFAM" id="SSF109604">
    <property type="entry name" value="HD-domain/PDEase-like"/>
    <property type="match status" value="1"/>
</dbReference>